<accession>A0A9X9WXY6</accession>
<organism evidence="1 2">
    <name type="scientific">Neoroseomonas soli</name>
    <dbReference type="NCBI Taxonomy" id="1081025"/>
    <lineage>
        <taxon>Bacteria</taxon>
        <taxon>Pseudomonadati</taxon>
        <taxon>Pseudomonadota</taxon>
        <taxon>Alphaproteobacteria</taxon>
        <taxon>Acetobacterales</taxon>
        <taxon>Acetobacteraceae</taxon>
        <taxon>Neoroseomonas</taxon>
    </lineage>
</organism>
<dbReference type="AlphaFoldDB" id="A0A9X9WXY6"/>
<reference evidence="1" key="1">
    <citation type="submission" date="2020-01" db="EMBL/GenBank/DDBJ databases">
        <authorList>
            <person name="Rat A."/>
        </authorList>
    </citation>
    <scope>NUCLEOTIDE SEQUENCE</scope>
    <source>
        <strain evidence="1">LMG 31231</strain>
    </source>
</reference>
<sequence>MASVFTANSSAVLIGGERVGGVRSIDYQHRRAQESVYALGSAERVAVIYGGTSVAGRIIIASASDALDALLASGETFQVVANLSARADLEPERSVAFDGCFMTGKTFALSAGGHAEAVYEFTATRMREEAAA</sequence>
<evidence type="ECO:0000313" key="1">
    <source>
        <dbReference type="EMBL" id="MBR0672015.1"/>
    </source>
</evidence>
<dbReference type="EMBL" id="JAAEDM010000030">
    <property type="protein sequence ID" value="MBR0672015.1"/>
    <property type="molecule type" value="Genomic_DNA"/>
</dbReference>
<dbReference type="RefSeq" id="WP_211862383.1">
    <property type="nucleotide sequence ID" value="NZ_JAAEDM010000030.1"/>
</dbReference>
<evidence type="ECO:0000313" key="2">
    <source>
        <dbReference type="Proteomes" id="UP001138751"/>
    </source>
</evidence>
<name>A0A9X9WXY6_9PROT</name>
<reference evidence="1" key="2">
    <citation type="journal article" date="2021" name="Syst. Appl. Microbiol.">
        <title>Roseomonas hellenica sp. nov., isolated from roots of wild-growing Alkanna tinctoria.</title>
        <authorList>
            <person name="Rat A."/>
            <person name="Naranjo H.D."/>
            <person name="Lebbe L."/>
            <person name="Cnockaert M."/>
            <person name="Krigas N."/>
            <person name="Grigoriadou K."/>
            <person name="Maloupa E."/>
            <person name="Willems A."/>
        </authorList>
    </citation>
    <scope>NUCLEOTIDE SEQUENCE</scope>
    <source>
        <strain evidence="1">LMG 31231</strain>
    </source>
</reference>
<proteinExistence type="predicted"/>
<protein>
    <submittedName>
        <fullName evidence="1">Uncharacterized protein</fullName>
    </submittedName>
</protein>
<keyword evidence="2" id="KW-1185">Reference proteome</keyword>
<dbReference type="Proteomes" id="UP001138751">
    <property type="component" value="Unassembled WGS sequence"/>
</dbReference>
<gene>
    <name evidence="1" type="ORF">GXW76_12610</name>
</gene>
<comment type="caution">
    <text evidence="1">The sequence shown here is derived from an EMBL/GenBank/DDBJ whole genome shotgun (WGS) entry which is preliminary data.</text>
</comment>